<keyword evidence="4" id="KW-1185">Reference proteome</keyword>
<dbReference type="SMART" id="SM00703">
    <property type="entry name" value="NRF"/>
    <property type="match status" value="1"/>
</dbReference>
<evidence type="ECO:0000256" key="1">
    <source>
        <dbReference type="SAM" id="SignalP"/>
    </source>
</evidence>
<evidence type="ECO:0000313" key="3">
    <source>
        <dbReference type="EMBL" id="KAJ6220074.1"/>
    </source>
</evidence>
<evidence type="ECO:0000313" key="4">
    <source>
        <dbReference type="Proteomes" id="UP001142055"/>
    </source>
</evidence>
<evidence type="ECO:0000259" key="2">
    <source>
        <dbReference type="SMART" id="SM00703"/>
    </source>
</evidence>
<reference evidence="3" key="1">
    <citation type="submission" date="2022-12" db="EMBL/GenBank/DDBJ databases">
        <title>Genome assemblies of Blomia tropicalis.</title>
        <authorList>
            <person name="Cui Y."/>
        </authorList>
    </citation>
    <scope>NUCLEOTIDE SEQUENCE</scope>
    <source>
        <tissue evidence="3">Adult mites</tissue>
    </source>
</reference>
<feature type="domain" description="Nose resistant-to-fluoxetine protein N-terminal" evidence="2">
    <location>
        <begin position="62"/>
        <end position="165"/>
    </location>
</feature>
<dbReference type="AlphaFoldDB" id="A0A9Q0RMS6"/>
<dbReference type="OMA" id="VRMGHES"/>
<gene>
    <name evidence="3" type="ORF">RDWZM_005886</name>
</gene>
<protein>
    <recommendedName>
        <fullName evidence="2">Nose resistant-to-fluoxetine protein N-terminal domain-containing protein</fullName>
    </recommendedName>
</protein>
<comment type="caution">
    <text evidence="3">The sequence shown here is derived from an EMBL/GenBank/DDBJ whole genome shotgun (WGS) entry which is preliminary data.</text>
</comment>
<sequence length="211" mass="23960">MRLFVTLIAIAIHGHRIVVNGIDDQDFIWKPMVEISNQSFVNAFLPNYVNFADEVFHSNTITFECKTQLQSALDALTQRRNWAAKLFNSWAKFPPSGMLQGTLTDYGDYDQCLSLASDAIVSQYCLVDISIPMPRPMPMFHNYFQEAKVLPENDDKIEDGSRNQVKMLNTNETIYSHLASVSSVFYYAYIQIGICLPRGCIKQDVANITTI</sequence>
<dbReference type="InterPro" id="IPR052728">
    <property type="entry name" value="O2_lipid_transport_reg"/>
</dbReference>
<feature type="signal peptide" evidence="1">
    <location>
        <begin position="1"/>
        <end position="21"/>
    </location>
</feature>
<dbReference type="PANTHER" id="PTHR11161">
    <property type="entry name" value="O-ACYLTRANSFERASE"/>
    <property type="match status" value="1"/>
</dbReference>
<dbReference type="EMBL" id="JAPWDV010000002">
    <property type="protein sequence ID" value="KAJ6220074.1"/>
    <property type="molecule type" value="Genomic_DNA"/>
</dbReference>
<dbReference type="InterPro" id="IPR006621">
    <property type="entry name" value="Nose-resist-to-fluoxetine_N"/>
</dbReference>
<proteinExistence type="predicted"/>
<name>A0A9Q0RMS6_BLOTA</name>
<organism evidence="3 4">
    <name type="scientific">Blomia tropicalis</name>
    <name type="common">Mite</name>
    <dbReference type="NCBI Taxonomy" id="40697"/>
    <lineage>
        <taxon>Eukaryota</taxon>
        <taxon>Metazoa</taxon>
        <taxon>Ecdysozoa</taxon>
        <taxon>Arthropoda</taxon>
        <taxon>Chelicerata</taxon>
        <taxon>Arachnida</taxon>
        <taxon>Acari</taxon>
        <taxon>Acariformes</taxon>
        <taxon>Sarcoptiformes</taxon>
        <taxon>Astigmata</taxon>
        <taxon>Glycyphagoidea</taxon>
        <taxon>Echimyopodidae</taxon>
        <taxon>Blomia</taxon>
    </lineage>
</organism>
<dbReference type="Proteomes" id="UP001142055">
    <property type="component" value="Chromosome 2"/>
</dbReference>
<feature type="non-terminal residue" evidence="3">
    <location>
        <position position="211"/>
    </location>
</feature>
<keyword evidence="1" id="KW-0732">Signal</keyword>
<dbReference type="PANTHER" id="PTHR11161:SF0">
    <property type="entry name" value="O-ACYLTRANSFERASE LIKE PROTEIN"/>
    <property type="match status" value="1"/>
</dbReference>
<dbReference type="Pfam" id="PF20146">
    <property type="entry name" value="NRF"/>
    <property type="match status" value="1"/>
</dbReference>
<feature type="chain" id="PRO_5040333984" description="Nose resistant-to-fluoxetine protein N-terminal domain-containing protein" evidence="1">
    <location>
        <begin position="22"/>
        <end position="211"/>
    </location>
</feature>
<accession>A0A9Q0RMS6</accession>